<comment type="caution">
    <text evidence="2">The sequence shown here is derived from an EMBL/GenBank/DDBJ whole genome shotgun (WGS) entry which is preliminary data.</text>
</comment>
<reference evidence="2" key="1">
    <citation type="submission" date="2016-01" db="EMBL/GenBank/DDBJ databases">
        <authorList>
            <person name="Peeters C."/>
        </authorList>
    </citation>
    <scope>NUCLEOTIDE SEQUENCE [LARGE SCALE GENOMIC DNA]</scope>
    <source>
        <strain evidence="2">LMG 22937</strain>
    </source>
</reference>
<dbReference type="Gene3D" id="3.90.350.10">
    <property type="entry name" value="Transposase Inhibitor Protein From Tn5, Chain A, domain 1"/>
    <property type="match status" value="1"/>
</dbReference>
<keyword evidence="1" id="KW-1133">Transmembrane helix</keyword>
<proteinExistence type="predicted"/>
<name>A0A158L1K8_9BURK</name>
<keyword evidence="1" id="KW-0812">Transmembrane</keyword>
<protein>
    <submittedName>
        <fullName evidence="2">Uncharacterized protein</fullName>
    </submittedName>
</protein>
<evidence type="ECO:0000313" key="2">
    <source>
        <dbReference type="EMBL" id="SAL87288.1"/>
    </source>
</evidence>
<gene>
    <name evidence="2" type="ORF">AWB67_07379</name>
</gene>
<dbReference type="AlphaFoldDB" id="A0A158L1K8"/>
<keyword evidence="1" id="KW-0472">Membrane</keyword>
<keyword evidence="3" id="KW-1185">Reference proteome</keyword>
<dbReference type="Proteomes" id="UP000054925">
    <property type="component" value="Unassembled WGS sequence"/>
</dbReference>
<organism evidence="2 3">
    <name type="scientific">Caballeronia terrestris</name>
    <dbReference type="NCBI Taxonomy" id="1226301"/>
    <lineage>
        <taxon>Bacteria</taxon>
        <taxon>Pseudomonadati</taxon>
        <taxon>Pseudomonadota</taxon>
        <taxon>Betaproteobacteria</taxon>
        <taxon>Burkholderiales</taxon>
        <taxon>Burkholderiaceae</taxon>
        <taxon>Caballeronia</taxon>
    </lineage>
</organism>
<feature type="transmembrane region" description="Helical" evidence="1">
    <location>
        <begin position="20"/>
        <end position="42"/>
    </location>
</feature>
<evidence type="ECO:0000313" key="3">
    <source>
        <dbReference type="Proteomes" id="UP000054925"/>
    </source>
</evidence>
<evidence type="ECO:0000256" key="1">
    <source>
        <dbReference type="SAM" id="Phobius"/>
    </source>
</evidence>
<accession>A0A158L1K8</accession>
<sequence length="50" mass="5514">MPYRKQVSGNPPVRTVCGILMHSSLGVTPQGLPLGLAAITFWTRKKFKVM</sequence>
<dbReference type="EMBL" id="FCOL02000320">
    <property type="protein sequence ID" value="SAL87288.1"/>
    <property type="molecule type" value="Genomic_DNA"/>
</dbReference>